<dbReference type="Gene3D" id="2.60.40.420">
    <property type="entry name" value="Cupredoxins - blue copper proteins"/>
    <property type="match status" value="1"/>
</dbReference>
<dbReference type="Proteomes" id="UP000584374">
    <property type="component" value="Unassembled WGS sequence"/>
</dbReference>
<evidence type="ECO:0008006" key="5">
    <source>
        <dbReference type="Google" id="ProtNLM"/>
    </source>
</evidence>
<protein>
    <recommendedName>
        <fullName evidence="5">EfeO-type cupredoxin-like domain-containing protein</fullName>
    </recommendedName>
</protein>
<reference evidence="3 4" key="1">
    <citation type="submission" date="2020-08" db="EMBL/GenBank/DDBJ databases">
        <title>Sequencing the genomes of 1000 actinobacteria strains.</title>
        <authorList>
            <person name="Klenk H.-P."/>
        </authorList>
    </citation>
    <scope>NUCLEOTIDE SEQUENCE [LARGE SCALE GENOMIC DNA]</scope>
    <source>
        <strain evidence="3 4">DSM 45584</strain>
    </source>
</reference>
<evidence type="ECO:0000256" key="2">
    <source>
        <dbReference type="ARBA" id="ARBA00023008"/>
    </source>
</evidence>
<dbReference type="PROSITE" id="PS00196">
    <property type="entry name" value="COPPER_BLUE"/>
    <property type="match status" value="1"/>
</dbReference>
<keyword evidence="1" id="KW-0479">Metal-binding</keyword>
<gene>
    <name evidence="3" type="ORF">BJ970_006128</name>
</gene>
<name>A0A840QIH5_9PSEU</name>
<dbReference type="InterPro" id="IPR028871">
    <property type="entry name" value="BlueCu_1_BS"/>
</dbReference>
<keyword evidence="2" id="KW-0186">Copper</keyword>
<proteinExistence type="predicted"/>
<dbReference type="InterPro" id="IPR008972">
    <property type="entry name" value="Cupredoxin"/>
</dbReference>
<dbReference type="EMBL" id="JACHIW010000002">
    <property type="protein sequence ID" value="MBB5158529.1"/>
    <property type="molecule type" value="Genomic_DNA"/>
</dbReference>
<sequence>MLIKVKENWVLRRKSGRAGRTLLGVLLGVFALVAALCAGASAAVASSPAPPGPAFDGGPGVVTVRMVEFRLLQPDSLPPGLYTFRAINAGSAPHALQIAGPGVSARTPVVQPGEAADLTVTLGPGLYDFWCPVGDHREMGMQLDVNVG</sequence>
<dbReference type="SUPFAM" id="SSF49503">
    <property type="entry name" value="Cupredoxins"/>
    <property type="match status" value="1"/>
</dbReference>
<organism evidence="3 4">
    <name type="scientific">Saccharopolyspora phatthalungensis</name>
    <dbReference type="NCBI Taxonomy" id="664693"/>
    <lineage>
        <taxon>Bacteria</taxon>
        <taxon>Bacillati</taxon>
        <taxon>Actinomycetota</taxon>
        <taxon>Actinomycetes</taxon>
        <taxon>Pseudonocardiales</taxon>
        <taxon>Pseudonocardiaceae</taxon>
        <taxon>Saccharopolyspora</taxon>
    </lineage>
</organism>
<accession>A0A840QIH5</accession>
<evidence type="ECO:0000313" key="3">
    <source>
        <dbReference type="EMBL" id="MBB5158529.1"/>
    </source>
</evidence>
<evidence type="ECO:0000313" key="4">
    <source>
        <dbReference type="Proteomes" id="UP000584374"/>
    </source>
</evidence>
<dbReference type="GO" id="GO:0046872">
    <property type="term" value="F:metal ion binding"/>
    <property type="evidence" value="ECO:0007669"/>
    <property type="project" value="UniProtKB-KW"/>
</dbReference>
<comment type="caution">
    <text evidence="3">The sequence shown here is derived from an EMBL/GenBank/DDBJ whole genome shotgun (WGS) entry which is preliminary data.</text>
</comment>
<dbReference type="RefSeq" id="WP_246471890.1">
    <property type="nucleotide sequence ID" value="NZ_JACHIW010000002.1"/>
</dbReference>
<keyword evidence="4" id="KW-1185">Reference proteome</keyword>
<dbReference type="AlphaFoldDB" id="A0A840QIH5"/>
<evidence type="ECO:0000256" key="1">
    <source>
        <dbReference type="ARBA" id="ARBA00022723"/>
    </source>
</evidence>